<dbReference type="OrthoDB" id="9991972at2759"/>
<dbReference type="Proteomes" id="UP000829720">
    <property type="component" value="Unassembled WGS sequence"/>
</dbReference>
<feature type="region of interest" description="Disordered" evidence="1">
    <location>
        <begin position="13"/>
        <end position="52"/>
    </location>
</feature>
<dbReference type="EMBL" id="JAERUA010000024">
    <property type="protein sequence ID" value="KAI1882999.1"/>
    <property type="molecule type" value="Genomic_DNA"/>
</dbReference>
<name>A0A8T3CDC4_9TELE</name>
<sequence>MFSSLPFQRAKDLGHVPGAIPSEGSPATTESGQLTQTGTAGRQPAEGGESLPKILTVPIKRVTGMSRFLREKCLLSAQQVTDVLRDSPAIVLEDTSRLEYRFQYAYFRMGIQQEEMVKSGLFRVSTEEVRCRHSFLERRGLYQTPDKKGQTRIANPKLKDFLTIPEDSLLSQVALATQEEFEVFRKLMEREVQEEEGLESSDSEEEDEEDDESENRGKEGYKRRRK</sequence>
<evidence type="ECO:0000313" key="2">
    <source>
        <dbReference type="EMBL" id="KAI1882999.1"/>
    </source>
</evidence>
<dbReference type="Gene3D" id="1.25.70.10">
    <property type="entry name" value="Transcription termination factor 3, mitochondrial"/>
    <property type="match status" value="1"/>
</dbReference>
<dbReference type="AlphaFoldDB" id="A0A8T3CDC4"/>
<reference evidence="2" key="1">
    <citation type="submission" date="2021-01" db="EMBL/GenBank/DDBJ databases">
        <authorList>
            <person name="Zahm M."/>
            <person name="Roques C."/>
            <person name="Cabau C."/>
            <person name="Klopp C."/>
            <person name="Donnadieu C."/>
            <person name="Jouanno E."/>
            <person name="Lampietro C."/>
            <person name="Louis A."/>
            <person name="Herpin A."/>
            <person name="Echchiki A."/>
            <person name="Berthelot C."/>
            <person name="Parey E."/>
            <person name="Roest-Crollius H."/>
            <person name="Braasch I."/>
            <person name="Postlethwait J."/>
            <person name="Bobe J."/>
            <person name="Montfort J."/>
            <person name="Bouchez O."/>
            <person name="Begum T."/>
            <person name="Mejri S."/>
            <person name="Adams A."/>
            <person name="Chen W.-J."/>
            <person name="Guiguen Y."/>
        </authorList>
    </citation>
    <scope>NUCLEOTIDE SEQUENCE</scope>
    <source>
        <tissue evidence="2">Blood</tissue>
    </source>
</reference>
<comment type="caution">
    <text evidence="2">The sequence shown here is derived from an EMBL/GenBank/DDBJ whole genome shotgun (WGS) entry which is preliminary data.</text>
</comment>
<feature type="region of interest" description="Disordered" evidence="1">
    <location>
        <begin position="192"/>
        <end position="226"/>
    </location>
</feature>
<feature type="compositionally biased region" description="Acidic residues" evidence="1">
    <location>
        <begin position="192"/>
        <end position="213"/>
    </location>
</feature>
<proteinExistence type="predicted"/>
<evidence type="ECO:0000256" key="1">
    <source>
        <dbReference type="SAM" id="MobiDB-lite"/>
    </source>
</evidence>
<organism evidence="2 3">
    <name type="scientific">Albula goreensis</name>
    <dbReference type="NCBI Taxonomy" id="1534307"/>
    <lineage>
        <taxon>Eukaryota</taxon>
        <taxon>Metazoa</taxon>
        <taxon>Chordata</taxon>
        <taxon>Craniata</taxon>
        <taxon>Vertebrata</taxon>
        <taxon>Euteleostomi</taxon>
        <taxon>Actinopterygii</taxon>
        <taxon>Neopterygii</taxon>
        <taxon>Teleostei</taxon>
        <taxon>Albuliformes</taxon>
        <taxon>Albulidae</taxon>
        <taxon>Albula</taxon>
    </lineage>
</organism>
<protein>
    <submittedName>
        <fullName evidence="2">Uncharacterized protein</fullName>
    </submittedName>
</protein>
<gene>
    <name evidence="2" type="ORF">AGOR_G00240710</name>
</gene>
<evidence type="ECO:0000313" key="3">
    <source>
        <dbReference type="Proteomes" id="UP000829720"/>
    </source>
</evidence>
<keyword evidence="3" id="KW-1185">Reference proteome</keyword>
<accession>A0A8T3CDC4</accession>
<dbReference type="InterPro" id="IPR038538">
    <property type="entry name" value="MTERF_sf"/>
</dbReference>
<feature type="compositionally biased region" description="Polar residues" evidence="1">
    <location>
        <begin position="25"/>
        <end position="40"/>
    </location>
</feature>